<keyword evidence="6 7" id="KW-0472">Membrane</keyword>
<dbReference type="GO" id="GO:0006493">
    <property type="term" value="P:protein O-linked glycosylation"/>
    <property type="evidence" value="ECO:0007669"/>
    <property type="project" value="InterPro"/>
</dbReference>
<dbReference type="AlphaFoldDB" id="E1IDA0"/>
<evidence type="ECO:0000256" key="2">
    <source>
        <dbReference type="ARBA" id="ARBA00022676"/>
    </source>
</evidence>
<dbReference type="eggNOG" id="COG1807">
    <property type="taxonomic scope" value="Bacteria"/>
</dbReference>
<feature type="transmembrane region" description="Helical" evidence="7">
    <location>
        <begin position="207"/>
        <end position="232"/>
    </location>
</feature>
<keyword evidence="3" id="KW-0808">Transferase</keyword>
<feature type="transmembrane region" description="Helical" evidence="7">
    <location>
        <begin position="100"/>
        <end position="117"/>
    </location>
</feature>
<feature type="transmembrane region" description="Helical" evidence="7">
    <location>
        <begin position="182"/>
        <end position="200"/>
    </location>
</feature>
<feature type="transmembrane region" description="Helical" evidence="7">
    <location>
        <begin position="316"/>
        <end position="339"/>
    </location>
</feature>
<dbReference type="Proteomes" id="UP000054010">
    <property type="component" value="Unassembled WGS sequence"/>
</dbReference>
<feature type="transmembrane region" description="Helical" evidence="7">
    <location>
        <begin position="158"/>
        <end position="176"/>
    </location>
</feature>
<proteinExistence type="predicted"/>
<keyword evidence="10" id="KW-1185">Reference proteome</keyword>
<comment type="caution">
    <text evidence="9">The sequence shown here is derived from an EMBL/GenBank/DDBJ whole genome shotgun (WGS) entry which is preliminary data.</text>
</comment>
<keyword evidence="2" id="KW-0328">Glycosyltransferase</keyword>
<evidence type="ECO:0000259" key="8">
    <source>
        <dbReference type="Pfam" id="PF02366"/>
    </source>
</evidence>
<protein>
    <recommendedName>
        <fullName evidence="8">ArnT-like N-terminal domain-containing protein</fullName>
    </recommendedName>
</protein>
<dbReference type="GO" id="GO:0016020">
    <property type="term" value="C:membrane"/>
    <property type="evidence" value="ECO:0007669"/>
    <property type="project" value="InterPro"/>
</dbReference>
<feature type="transmembrane region" description="Helical" evidence="7">
    <location>
        <begin position="72"/>
        <end position="93"/>
    </location>
</feature>
<feature type="domain" description="ArnT-like N-terminal" evidence="8">
    <location>
        <begin position="2"/>
        <end position="194"/>
    </location>
</feature>
<keyword evidence="5 7" id="KW-1133">Transmembrane helix</keyword>
<feature type="transmembrane region" description="Helical" evidence="7">
    <location>
        <begin position="123"/>
        <end position="146"/>
    </location>
</feature>
<evidence type="ECO:0000256" key="3">
    <source>
        <dbReference type="ARBA" id="ARBA00022679"/>
    </source>
</evidence>
<sequence>MFEEFFSGKFDSPYFADSYVTRTQPPLARYVIGVGRRLGGHAWSDINTPWNWSLDLRRNEQNGAIPSDSVLWWSRLPMVVLAVGSWTILFGLIRKAAGPLAGYIWMLFGIASPYFHLHLSRAMADSVLLFCCVLVILSSYFTLMHLRQPQATPRWQRHLWLLIISVGVCVGATGAAKLNGLALGMVGVLVGAGVVSRYPGTLRHRGLMAVTSVLVVGVCSLLTFVALNPYLWPNPIMHTWNMLDQRAFEMTDQQQVFPEQQIDSLGKRIGVVSMRIFSLHAPLLPEQGLLLNLALFILGLYAIIKRIRTDAFQQSGGLALLAIMVTGFFISFPSLLTPLDWDRYFLFPIFFVTMTIAIGLATLIEQAYARLQASPLFQR</sequence>
<gene>
    <name evidence="9" type="ORF">OSCT_1301</name>
</gene>
<evidence type="ECO:0000256" key="4">
    <source>
        <dbReference type="ARBA" id="ARBA00022692"/>
    </source>
</evidence>
<dbReference type="EMBL" id="ADVR01000040">
    <property type="protein sequence ID" value="EFO80777.1"/>
    <property type="molecule type" value="Genomic_DNA"/>
</dbReference>
<evidence type="ECO:0000256" key="1">
    <source>
        <dbReference type="ARBA" id="ARBA00004127"/>
    </source>
</evidence>
<evidence type="ECO:0000256" key="6">
    <source>
        <dbReference type="ARBA" id="ARBA00023136"/>
    </source>
</evidence>
<dbReference type="Pfam" id="PF02366">
    <property type="entry name" value="PMT"/>
    <property type="match status" value="1"/>
</dbReference>
<dbReference type="GO" id="GO:0000030">
    <property type="term" value="F:mannosyltransferase activity"/>
    <property type="evidence" value="ECO:0007669"/>
    <property type="project" value="InterPro"/>
</dbReference>
<dbReference type="GO" id="GO:0012505">
    <property type="term" value="C:endomembrane system"/>
    <property type="evidence" value="ECO:0007669"/>
    <property type="project" value="UniProtKB-SubCell"/>
</dbReference>
<name>E1IDA0_9CHLR</name>
<dbReference type="HOGENOM" id="CLU_729260_0_0_0"/>
<evidence type="ECO:0000313" key="9">
    <source>
        <dbReference type="EMBL" id="EFO80777.1"/>
    </source>
</evidence>
<dbReference type="InterPro" id="IPR003342">
    <property type="entry name" value="ArnT-like_N"/>
</dbReference>
<organism evidence="9 10">
    <name type="scientific">Oscillochloris trichoides DG-6</name>
    <dbReference type="NCBI Taxonomy" id="765420"/>
    <lineage>
        <taxon>Bacteria</taxon>
        <taxon>Bacillati</taxon>
        <taxon>Chloroflexota</taxon>
        <taxon>Chloroflexia</taxon>
        <taxon>Chloroflexales</taxon>
        <taxon>Chloroflexineae</taxon>
        <taxon>Oscillochloridaceae</taxon>
        <taxon>Oscillochloris</taxon>
    </lineage>
</organism>
<evidence type="ECO:0000256" key="7">
    <source>
        <dbReference type="SAM" id="Phobius"/>
    </source>
</evidence>
<keyword evidence="4 7" id="KW-0812">Transmembrane</keyword>
<evidence type="ECO:0000313" key="10">
    <source>
        <dbReference type="Proteomes" id="UP000054010"/>
    </source>
</evidence>
<feature type="transmembrane region" description="Helical" evidence="7">
    <location>
        <begin position="345"/>
        <end position="364"/>
    </location>
</feature>
<reference evidence="9 10" key="1">
    <citation type="journal article" date="2011" name="J. Bacteriol.">
        <title>Draft genome sequence of the anoxygenic filamentous phototrophic bacterium Oscillochloris trichoides subsp. DG-6.</title>
        <authorList>
            <person name="Kuznetsov B.B."/>
            <person name="Ivanovsky R.N."/>
            <person name="Keppen O.I."/>
            <person name="Sukhacheva M.V."/>
            <person name="Bumazhkin B.K."/>
            <person name="Patutina E.O."/>
            <person name="Beletsky A.V."/>
            <person name="Mardanov A.V."/>
            <person name="Baslerov R.V."/>
            <person name="Panteleeva A.N."/>
            <person name="Kolganova T.V."/>
            <person name="Ravin N.V."/>
            <person name="Skryabin K.G."/>
        </authorList>
    </citation>
    <scope>NUCLEOTIDE SEQUENCE [LARGE SCALE GENOMIC DNA]</scope>
    <source>
        <strain evidence="9 10">DG-6</strain>
    </source>
</reference>
<feature type="transmembrane region" description="Helical" evidence="7">
    <location>
        <begin position="287"/>
        <end position="304"/>
    </location>
</feature>
<accession>E1IDA0</accession>
<comment type="subcellular location">
    <subcellularLocation>
        <location evidence="1">Endomembrane system</location>
        <topology evidence="1">Multi-pass membrane protein</topology>
    </subcellularLocation>
</comment>
<evidence type="ECO:0000256" key="5">
    <source>
        <dbReference type="ARBA" id="ARBA00022989"/>
    </source>
</evidence>